<accession>A0A8D8CF94</accession>
<dbReference type="AlphaFoldDB" id="A0A8D8CF94"/>
<protein>
    <submittedName>
        <fullName evidence="2">(northern house mosquito) hypothetical protein</fullName>
    </submittedName>
</protein>
<organism evidence="2">
    <name type="scientific">Culex pipiens</name>
    <name type="common">House mosquito</name>
    <dbReference type="NCBI Taxonomy" id="7175"/>
    <lineage>
        <taxon>Eukaryota</taxon>
        <taxon>Metazoa</taxon>
        <taxon>Ecdysozoa</taxon>
        <taxon>Arthropoda</taxon>
        <taxon>Hexapoda</taxon>
        <taxon>Insecta</taxon>
        <taxon>Pterygota</taxon>
        <taxon>Neoptera</taxon>
        <taxon>Endopterygota</taxon>
        <taxon>Diptera</taxon>
        <taxon>Nematocera</taxon>
        <taxon>Culicoidea</taxon>
        <taxon>Culicidae</taxon>
        <taxon>Culicinae</taxon>
        <taxon>Culicini</taxon>
        <taxon>Culex</taxon>
        <taxon>Culex</taxon>
    </lineage>
</organism>
<evidence type="ECO:0000256" key="1">
    <source>
        <dbReference type="SAM" id="MobiDB-lite"/>
    </source>
</evidence>
<feature type="region of interest" description="Disordered" evidence="1">
    <location>
        <begin position="83"/>
        <end position="106"/>
    </location>
</feature>
<evidence type="ECO:0000313" key="2">
    <source>
        <dbReference type="EMBL" id="CAG6493719.1"/>
    </source>
</evidence>
<feature type="compositionally biased region" description="Low complexity" evidence="1">
    <location>
        <begin position="85"/>
        <end position="106"/>
    </location>
</feature>
<feature type="region of interest" description="Disordered" evidence="1">
    <location>
        <begin position="16"/>
        <end position="54"/>
    </location>
</feature>
<feature type="compositionally biased region" description="Low complexity" evidence="1">
    <location>
        <begin position="40"/>
        <end position="54"/>
    </location>
</feature>
<dbReference type="EMBL" id="HBUE01124009">
    <property type="protein sequence ID" value="CAG6493719.1"/>
    <property type="molecule type" value="Transcribed_RNA"/>
</dbReference>
<reference evidence="2" key="1">
    <citation type="submission" date="2021-05" db="EMBL/GenBank/DDBJ databases">
        <authorList>
            <person name="Alioto T."/>
            <person name="Alioto T."/>
            <person name="Gomez Garrido J."/>
        </authorList>
    </citation>
    <scope>NUCLEOTIDE SEQUENCE</scope>
</reference>
<name>A0A8D8CF94_CULPI</name>
<sequence length="106" mass="11741">MPRSSWWTLACRHSWTRPLAGGTPSSERPTGWRRRSLHATRTGTPPTTIGPTCGRWASPHSRWPSHSLRCATCIRCVRSSSFPAIRRPGSSPRSGPRSSTDSSIRC</sequence>
<proteinExistence type="predicted"/>